<dbReference type="PANTHER" id="PTHR42044">
    <property type="entry name" value="DUF676 DOMAIN-CONTAINING PROTEIN-RELATED"/>
    <property type="match status" value="1"/>
</dbReference>
<keyword evidence="2" id="KW-1185">Reference proteome</keyword>
<dbReference type="Proteomes" id="UP000789342">
    <property type="component" value="Unassembled WGS sequence"/>
</dbReference>
<sequence length="298" mass="34737">MHNPWRYLNADIRCVFTNLYDVIFNFVIRNSILAIRFDVVPNPETPRKEVDLLYWRNWICVSAQFTRFVFTLPVVVLYPLMMLKSLESEFVRRPIPSTRNKYPDEKWFFINGIAGEKEWLEQNCRYLEDRFQTEVTGIFNKSYGLLWDLVESILQRSFEILTISVRLATINILPALRDKNIKTVRLIAHSQGSIITSVLIKKLYLELSYTNQQDYLGKLEIYTFSNGSREFKNPGGLIRYIEHYANSKDPVAKLGVLNPALAKNFQGNIFVNQRSGHLFNTYYSLHSSSYAPYGSSDV</sequence>
<evidence type="ECO:0000313" key="1">
    <source>
        <dbReference type="EMBL" id="CAG8442571.1"/>
    </source>
</evidence>
<dbReference type="EMBL" id="CAJVPV010000101">
    <property type="protein sequence ID" value="CAG8442571.1"/>
    <property type="molecule type" value="Genomic_DNA"/>
</dbReference>
<gene>
    <name evidence="1" type="ORF">AMORRO_LOCUS395</name>
</gene>
<comment type="caution">
    <text evidence="1">The sequence shown here is derived from an EMBL/GenBank/DDBJ whole genome shotgun (WGS) entry which is preliminary data.</text>
</comment>
<reference evidence="1" key="1">
    <citation type="submission" date="2021-06" db="EMBL/GenBank/DDBJ databases">
        <authorList>
            <person name="Kallberg Y."/>
            <person name="Tangrot J."/>
            <person name="Rosling A."/>
        </authorList>
    </citation>
    <scope>NUCLEOTIDE SEQUENCE</scope>
    <source>
        <strain evidence="1">CL551</strain>
    </source>
</reference>
<protein>
    <submittedName>
        <fullName evidence="1">14036_t:CDS:1</fullName>
    </submittedName>
</protein>
<dbReference type="AlphaFoldDB" id="A0A9N8V776"/>
<evidence type="ECO:0000313" key="2">
    <source>
        <dbReference type="Proteomes" id="UP000789342"/>
    </source>
</evidence>
<dbReference type="OrthoDB" id="202545at2759"/>
<dbReference type="PANTHER" id="PTHR42044:SF2">
    <property type="entry name" value="DUF676 DOMAIN-CONTAINING PROTEIN"/>
    <property type="match status" value="1"/>
</dbReference>
<name>A0A9N8V776_9GLOM</name>
<organism evidence="1 2">
    <name type="scientific">Acaulospora morrowiae</name>
    <dbReference type="NCBI Taxonomy" id="94023"/>
    <lineage>
        <taxon>Eukaryota</taxon>
        <taxon>Fungi</taxon>
        <taxon>Fungi incertae sedis</taxon>
        <taxon>Mucoromycota</taxon>
        <taxon>Glomeromycotina</taxon>
        <taxon>Glomeromycetes</taxon>
        <taxon>Diversisporales</taxon>
        <taxon>Acaulosporaceae</taxon>
        <taxon>Acaulospora</taxon>
    </lineage>
</organism>
<accession>A0A9N8V776</accession>
<proteinExistence type="predicted"/>